<dbReference type="Proteomes" id="UP000435138">
    <property type="component" value="Unassembled WGS sequence"/>
</dbReference>
<name>A0A6A8ALB1_9HYPH</name>
<protein>
    <submittedName>
        <fullName evidence="2">Uncharacterized protein</fullName>
    </submittedName>
</protein>
<gene>
    <name evidence="2" type="ORF">GAO09_26045</name>
</gene>
<evidence type="ECO:0000313" key="2">
    <source>
        <dbReference type="EMBL" id="MQY49501.1"/>
    </source>
</evidence>
<sequence>MTTLKRITILFAAVLVLAHGLMTADSHPPVLPGSVVELEYAVRHEPVAMHAARGGHQCRETGCTIAAGQTPCAVMPMIVPDLPVVRPVRIATCFDIATERGLVAMFFAPPVPPPRSPVFEATGASVA</sequence>
<organism evidence="2 3">
    <name type="scientific">Endobacterium cereale</name>
    <dbReference type="NCBI Taxonomy" id="2663029"/>
    <lineage>
        <taxon>Bacteria</taxon>
        <taxon>Pseudomonadati</taxon>
        <taxon>Pseudomonadota</taxon>
        <taxon>Alphaproteobacteria</taxon>
        <taxon>Hyphomicrobiales</taxon>
        <taxon>Rhizobiaceae</taxon>
        <taxon>Endobacterium</taxon>
    </lineage>
</organism>
<evidence type="ECO:0000256" key="1">
    <source>
        <dbReference type="SAM" id="SignalP"/>
    </source>
</evidence>
<dbReference type="AlphaFoldDB" id="A0A6A8ALB1"/>
<accession>A0A6A8ALB1</accession>
<comment type="caution">
    <text evidence="2">The sequence shown here is derived from an EMBL/GenBank/DDBJ whole genome shotgun (WGS) entry which is preliminary data.</text>
</comment>
<feature type="signal peptide" evidence="1">
    <location>
        <begin position="1"/>
        <end position="24"/>
    </location>
</feature>
<keyword evidence="1" id="KW-0732">Signal</keyword>
<proteinExistence type="predicted"/>
<dbReference type="RefSeq" id="WP_153359268.1">
    <property type="nucleotide sequence ID" value="NZ_JAYKOO010000001.1"/>
</dbReference>
<keyword evidence="3" id="KW-1185">Reference proteome</keyword>
<feature type="chain" id="PRO_5025560451" evidence="1">
    <location>
        <begin position="25"/>
        <end position="127"/>
    </location>
</feature>
<dbReference type="EMBL" id="WIXI01000050">
    <property type="protein sequence ID" value="MQY49501.1"/>
    <property type="molecule type" value="Genomic_DNA"/>
</dbReference>
<reference evidence="2 3" key="1">
    <citation type="submission" date="2019-11" db="EMBL/GenBank/DDBJ databases">
        <title>Genome analysis of Rhizobacterium cereale a novel genus and species isolated from maize roots in North Spain.</title>
        <authorList>
            <person name="Menendez E."/>
            <person name="Flores-Felix J.D."/>
            <person name="Ramirez-Bahena M.-H."/>
            <person name="Igual J.M."/>
            <person name="Garcia-Fraile P."/>
            <person name="Peix A."/>
            <person name="Velazquez E."/>
        </authorList>
    </citation>
    <scope>NUCLEOTIDE SEQUENCE [LARGE SCALE GENOMIC DNA]</scope>
    <source>
        <strain evidence="2 3">RZME27</strain>
    </source>
</reference>
<evidence type="ECO:0000313" key="3">
    <source>
        <dbReference type="Proteomes" id="UP000435138"/>
    </source>
</evidence>